<dbReference type="AlphaFoldDB" id="A0A8J6TDX0"/>
<dbReference type="PANTHER" id="PTHR10362">
    <property type="entry name" value="HISTIDINE AMMONIA-LYASE"/>
    <property type="match status" value="1"/>
</dbReference>
<comment type="pathway">
    <text evidence="1 6 8">Amino-acid degradation; L-histidine degradation into L-glutamate; N-formimidoyl-L-glutamate from L-histidine: step 1/3.</text>
</comment>
<evidence type="ECO:0000256" key="5">
    <source>
        <dbReference type="ARBA" id="ARBA00049269"/>
    </source>
</evidence>
<accession>A0A8J6TDX0</accession>
<keyword evidence="6" id="KW-0963">Cytoplasm</keyword>
<dbReference type="HAMAP" id="MF_00229">
    <property type="entry name" value="His_ammonia_lyase"/>
    <property type="match status" value="1"/>
</dbReference>
<protein>
    <recommendedName>
        <fullName evidence="2 6">Histidine ammonia-lyase</fullName>
        <shortName evidence="6">Histidase</shortName>
        <ecNumber evidence="2 6">4.3.1.3</ecNumber>
    </recommendedName>
</protein>
<dbReference type="InterPro" id="IPR005921">
    <property type="entry name" value="HutH"/>
</dbReference>
<dbReference type="EMBL" id="JACNJN010000031">
    <property type="protein sequence ID" value="MBC8333913.1"/>
    <property type="molecule type" value="Genomic_DNA"/>
</dbReference>
<dbReference type="FunFam" id="1.20.200.10:FF:000003">
    <property type="entry name" value="Histidine ammonia-lyase"/>
    <property type="match status" value="1"/>
</dbReference>
<sequence length="514" mass="55528">MIEPIVIDGQSLTIEQVIHVAYGESGKPKVRIDDHAQKQIENSADAVQTLLKRGEVAYGITTGFGAFKDKVIPIEDVKTLQKNIVMSHAVGTGDLYDIPTTRAIMLIRANTLARGHSGIRLSTLQLLLDMLNKGIHPTIPEKGSLGASGDLAPLAHMALVMIGMGKAEFRGEVFSGAEALEKAGLKSVELAAKEGLALTNGTSVMCALGTLLVHQSERLMGIADAAGALSLEALNGTPLAFDERIHNLRPFPRQIDTAENMRALLNGSDFTRDYDPANIQDAYTLRCIPQVHGATRDAIAYTRWVMEIELNSVTDNPLIFIDEKTDQITVLSGGNFHGEPLAIAMDYLAIAITELGNISERRIMRLTDECSNSQTLPAFLTQEGGLNSGFMITQYTAAALATENKILSHPASVDSIPTSANVEDHVSMGLTAGLKLRQVASNVEHILATELMAAAQGIDFRRQKVGVNANLGKGTAPIYTRIREEVPFIEKDTVLYEYIAAVKELISSGKLDYL</sequence>
<dbReference type="SUPFAM" id="SSF48557">
    <property type="entry name" value="L-aspartase-like"/>
    <property type="match status" value="1"/>
</dbReference>
<dbReference type="GO" id="GO:0019557">
    <property type="term" value="P:L-histidine catabolic process to glutamate and formate"/>
    <property type="evidence" value="ECO:0007669"/>
    <property type="project" value="UniProtKB-UniPathway"/>
</dbReference>
<evidence type="ECO:0000256" key="7">
    <source>
        <dbReference type="RuleBase" id="RU003954"/>
    </source>
</evidence>
<evidence type="ECO:0000256" key="4">
    <source>
        <dbReference type="ARBA" id="ARBA00023239"/>
    </source>
</evidence>
<evidence type="ECO:0000256" key="6">
    <source>
        <dbReference type="HAMAP-Rule" id="MF_00229"/>
    </source>
</evidence>
<name>A0A8J6TDX0_9CHLR</name>
<dbReference type="InterPro" id="IPR024083">
    <property type="entry name" value="Fumarase/histidase_N"/>
</dbReference>
<comment type="catalytic activity">
    <reaction evidence="5 6 8">
        <text>L-histidine = trans-urocanate + NH4(+)</text>
        <dbReference type="Rhea" id="RHEA:21232"/>
        <dbReference type="ChEBI" id="CHEBI:17771"/>
        <dbReference type="ChEBI" id="CHEBI:28938"/>
        <dbReference type="ChEBI" id="CHEBI:57595"/>
        <dbReference type="EC" id="4.3.1.3"/>
    </reaction>
</comment>
<dbReference type="Gene3D" id="1.10.275.10">
    <property type="entry name" value="Fumarase/aspartase (N-terminal domain)"/>
    <property type="match status" value="1"/>
</dbReference>
<keyword evidence="4 6" id="KW-0456">Lyase</keyword>
<evidence type="ECO:0000256" key="2">
    <source>
        <dbReference type="ARBA" id="ARBA00012994"/>
    </source>
</evidence>
<evidence type="ECO:0000256" key="3">
    <source>
        <dbReference type="ARBA" id="ARBA00022808"/>
    </source>
</evidence>
<reference evidence="10 11" key="1">
    <citation type="submission" date="2020-08" db="EMBL/GenBank/DDBJ databases">
        <title>Bridging the membrane lipid divide: bacteria of the FCB group superphylum have the potential to synthesize archaeal ether lipids.</title>
        <authorList>
            <person name="Villanueva L."/>
            <person name="Von Meijenfeldt F.A.B."/>
            <person name="Westbye A.B."/>
            <person name="Yadav S."/>
            <person name="Hopmans E.C."/>
            <person name="Dutilh B.E."/>
            <person name="Sinninghe Damste J.S."/>
        </authorList>
    </citation>
    <scope>NUCLEOTIDE SEQUENCE [LARGE SCALE GENOMIC DNA]</scope>
    <source>
        <strain evidence="10">NIOZ-UU36</strain>
    </source>
</reference>
<comment type="similarity">
    <text evidence="6 7">Belongs to the PAL/histidase family.</text>
</comment>
<dbReference type="GO" id="GO:0005737">
    <property type="term" value="C:cytoplasm"/>
    <property type="evidence" value="ECO:0007669"/>
    <property type="project" value="UniProtKB-SubCell"/>
</dbReference>
<dbReference type="NCBIfam" id="NF006871">
    <property type="entry name" value="PRK09367.1"/>
    <property type="match status" value="1"/>
</dbReference>
<dbReference type="FunFam" id="1.10.275.10:FF:000005">
    <property type="entry name" value="Histidine ammonia-lyase"/>
    <property type="match status" value="1"/>
</dbReference>
<evidence type="ECO:0000313" key="11">
    <source>
        <dbReference type="Proteomes" id="UP000614469"/>
    </source>
</evidence>
<gene>
    <name evidence="6 10" type="primary">hutH</name>
    <name evidence="10" type="ORF">H8E29_01490</name>
</gene>
<comment type="subcellular location">
    <subcellularLocation>
        <location evidence="6 9">Cytoplasm</location>
    </subcellularLocation>
</comment>
<dbReference type="UniPathway" id="UPA00379">
    <property type="reaction ID" value="UER00549"/>
</dbReference>
<evidence type="ECO:0000256" key="9">
    <source>
        <dbReference type="RuleBase" id="RU004480"/>
    </source>
</evidence>
<organism evidence="10 11">
    <name type="scientific">Candidatus Desulfolinea nitratireducens</name>
    <dbReference type="NCBI Taxonomy" id="2841698"/>
    <lineage>
        <taxon>Bacteria</taxon>
        <taxon>Bacillati</taxon>
        <taxon>Chloroflexota</taxon>
        <taxon>Anaerolineae</taxon>
        <taxon>Anaerolineales</taxon>
        <taxon>Anaerolineales incertae sedis</taxon>
        <taxon>Candidatus Desulfolinea</taxon>
    </lineage>
</organism>
<dbReference type="InterPro" id="IPR001106">
    <property type="entry name" value="Aromatic_Lyase"/>
</dbReference>
<keyword evidence="3 6" id="KW-0369">Histidine metabolism</keyword>
<dbReference type="Pfam" id="PF00221">
    <property type="entry name" value="Lyase_aromatic"/>
    <property type="match status" value="1"/>
</dbReference>
<comment type="PTM">
    <text evidence="6">Contains an active site 4-methylidene-imidazol-5-one (MIO), which is formed autocatalytically by cyclization and dehydration of residues Ala-Ser-Gly.</text>
</comment>
<dbReference type="GO" id="GO:0004397">
    <property type="term" value="F:histidine ammonia-lyase activity"/>
    <property type="evidence" value="ECO:0007669"/>
    <property type="project" value="UniProtKB-UniRule"/>
</dbReference>
<feature type="modified residue" description="2,3-didehydroalanine (Ser)" evidence="6">
    <location>
        <position position="148"/>
    </location>
</feature>
<dbReference type="EC" id="4.3.1.3" evidence="2 6"/>
<dbReference type="Gene3D" id="1.20.200.10">
    <property type="entry name" value="Fumarase/aspartase (Central domain)"/>
    <property type="match status" value="1"/>
</dbReference>
<proteinExistence type="inferred from homology"/>
<comment type="caution">
    <text evidence="10">The sequence shown here is derived from an EMBL/GenBank/DDBJ whole genome shotgun (WGS) entry which is preliminary data.</text>
</comment>
<evidence type="ECO:0000313" key="10">
    <source>
        <dbReference type="EMBL" id="MBC8333913.1"/>
    </source>
</evidence>
<dbReference type="NCBIfam" id="TIGR01225">
    <property type="entry name" value="hutH"/>
    <property type="match status" value="1"/>
</dbReference>
<evidence type="ECO:0000256" key="8">
    <source>
        <dbReference type="RuleBase" id="RU004479"/>
    </source>
</evidence>
<dbReference type="InterPro" id="IPR008948">
    <property type="entry name" value="L-Aspartase-like"/>
</dbReference>
<dbReference type="Proteomes" id="UP000614469">
    <property type="component" value="Unassembled WGS sequence"/>
</dbReference>
<evidence type="ECO:0000256" key="1">
    <source>
        <dbReference type="ARBA" id="ARBA00005113"/>
    </source>
</evidence>
<dbReference type="PROSITE" id="PS00488">
    <property type="entry name" value="PAL_HISTIDASE"/>
    <property type="match status" value="1"/>
</dbReference>
<dbReference type="InterPro" id="IPR022313">
    <property type="entry name" value="Phe/His_NH3-lyase_AS"/>
</dbReference>
<dbReference type="CDD" id="cd00332">
    <property type="entry name" value="PAL-HAL"/>
    <property type="match status" value="1"/>
</dbReference>
<feature type="cross-link" description="5-imidazolinone (Ala-Gly)" evidence="6">
    <location>
        <begin position="147"/>
        <end position="149"/>
    </location>
</feature>
<dbReference type="GO" id="GO:0019556">
    <property type="term" value="P:L-histidine catabolic process to glutamate and formamide"/>
    <property type="evidence" value="ECO:0007669"/>
    <property type="project" value="UniProtKB-UniPathway"/>
</dbReference>